<dbReference type="PANTHER" id="PTHR47877">
    <property type="entry name" value="LATE EMBRYOGENESIS ABUNDANT DOMAIN-CONTAINING PROTEIN / LEA DOMAIN-CONTAINING PROTEIN"/>
    <property type="match status" value="1"/>
</dbReference>
<organism evidence="2 3">
    <name type="scientific">Sphenostylis stenocarpa</name>
    <dbReference type="NCBI Taxonomy" id="92480"/>
    <lineage>
        <taxon>Eukaryota</taxon>
        <taxon>Viridiplantae</taxon>
        <taxon>Streptophyta</taxon>
        <taxon>Embryophyta</taxon>
        <taxon>Tracheophyta</taxon>
        <taxon>Spermatophyta</taxon>
        <taxon>Magnoliopsida</taxon>
        <taxon>eudicotyledons</taxon>
        <taxon>Gunneridae</taxon>
        <taxon>Pentapetalae</taxon>
        <taxon>rosids</taxon>
        <taxon>fabids</taxon>
        <taxon>Fabales</taxon>
        <taxon>Fabaceae</taxon>
        <taxon>Papilionoideae</taxon>
        <taxon>50 kb inversion clade</taxon>
        <taxon>NPAAA clade</taxon>
        <taxon>indigoferoid/millettioid clade</taxon>
        <taxon>Phaseoleae</taxon>
        <taxon>Sphenostylis</taxon>
    </lineage>
</organism>
<feature type="region of interest" description="Disordered" evidence="1">
    <location>
        <begin position="423"/>
        <end position="519"/>
    </location>
</feature>
<evidence type="ECO:0000256" key="1">
    <source>
        <dbReference type="SAM" id="MobiDB-lite"/>
    </source>
</evidence>
<dbReference type="Proteomes" id="UP001189624">
    <property type="component" value="Chromosome 11"/>
</dbReference>
<keyword evidence="3" id="KW-1185">Reference proteome</keyword>
<evidence type="ECO:0008006" key="4">
    <source>
        <dbReference type="Google" id="ProtNLM"/>
    </source>
</evidence>
<feature type="compositionally biased region" description="Basic and acidic residues" evidence="1">
    <location>
        <begin position="152"/>
        <end position="206"/>
    </location>
</feature>
<feature type="compositionally biased region" description="Basic and acidic residues" evidence="1">
    <location>
        <begin position="423"/>
        <end position="449"/>
    </location>
</feature>
<reference evidence="2" key="1">
    <citation type="submission" date="2023-10" db="EMBL/GenBank/DDBJ databases">
        <authorList>
            <person name="Domelevo Entfellner J.-B."/>
        </authorList>
    </citation>
    <scope>NUCLEOTIDE SEQUENCE</scope>
</reference>
<feature type="compositionally biased region" description="Basic and acidic residues" evidence="1">
    <location>
        <begin position="247"/>
        <end position="306"/>
    </location>
</feature>
<sequence>MASEQLLRRETSNKVKEREDRVEADRKELHGNNGRDQREKEREMVSDRARSGNIVKAKEVEEGRRGRESGGGKFETKGEEKKGLGEKAKLEGRTRVVEGKEWNEEEKQRSNLSRGRVEAEKARPIAKTREEAQGREKDEANGQTKEVGQTEGENKGPVKKEELENRPREVEGGEWNNEDKQRNSLRGKVEAEKARPEAEGIEKAETEEGGSEEQGRGREQNEQPSLEDISKFRAEAQQKAINAIESAKQKYEREREKQAEIEAAKERNKQANEEGTQAKDVAREKDHEGNLEAEDKGQKDYGEAKDNTGTVDHTTPPDEKTKSGYGTNAQNVGEQAAQDNDVTVKTGKSSSKVAADLRDKAVVTGWSAAHFSTEMTVEGTKAATHVVEEAVEYLGQKAYDLAAKSLDAATGLAAATGENAKEYTARKKEEAERVLEAKREAQNQEERPSTKATTESFQRGQGQPVQEKKRNMEENRNSEGTFEGGEREQKPFGSIIGETLGSAAQTMKKPLDKATEGGRQVLGAVGETVEEIGENMLKPAQKVHQHQGEGGGVLNAIGETIAEIAETTRVMVGGEGEKETTKSHEYEHADLKRD</sequence>
<proteinExistence type="predicted"/>
<feature type="compositionally biased region" description="Basic and acidic residues" evidence="1">
    <location>
        <begin position="575"/>
        <end position="594"/>
    </location>
</feature>
<dbReference type="AlphaFoldDB" id="A0AA87B8N0"/>
<feature type="compositionally biased region" description="Polar residues" evidence="1">
    <location>
        <begin position="324"/>
        <end position="351"/>
    </location>
</feature>
<accession>A0AA87B8N0</accession>
<dbReference type="GO" id="GO:0009631">
    <property type="term" value="P:cold acclimation"/>
    <property type="evidence" value="ECO:0007669"/>
    <property type="project" value="TreeGrafter"/>
</dbReference>
<feature type="compositionally biased region" description="Polar residues" evidence="1">
    <location>
        <begin position="450"/>
        <end position="464"/>
    </location>
</feature>
<protein>
    <recommendedName>
        <fullName evidence="4">Seed biotin-containing protein SBP65</fullName>
    </recommendedName>
</protein>
<feature type="region of interest" description="Disordered" evidence="1">
    <location>
        <begin position="1"/>
        <end position="351"/>
    </location>
</feature>
<name>A0AA87B8N0_9FABA</name>
<dbReference type="Gramene" id="rna-AYBTSS11_LOCUS31042">
    <property type="protein sequence ID" value="CAJ1978841.1"/>
    <property type="gene ID" value="gene-AYBTSS11_LOCUS31042"/>
</dbReference>
<feature type="compositionally biased region" description="Basic and acidic residues" evidence="1">
    <location>
        <begin position="466"/>
        <end position="477"/>
    </location>
</feature>
<evidence type="ECO:0000313" key="3">
    <source>
        <dbReference type="Proteomes" id="UP001189624"/>
    </source>
</evidence>
<evidence type="ECO:0000313" key="2">
    <source>
        <dbReference type="EMBL" id="CAJ1978841.1"/>
    </source>
</evidence>
<dbReference type="GO" id="GO:0005829">
    <property type="term" value="C:cytosol"/>
    <property type="evidence" value="ECO:0007669"/>
    <property type="project" value="TreeGrafter"/>
</dbReference>
<dbReference type="PANTHER" id="PTHR47877:SF3">
    <property type="entry name" value="LATE EMBRYOGENESIS ABUNDANT DOMAIN-CONTAINING PROTEIN _ LEA DOMAIN-CONTAINING PROTEIN"/>
    <property type="match status" value="1"/>
</dbReference>
<feature type="region of interest" description="Disordered" evidence="1">
    <location>
        <begin position="568"/>
        <end position="594"/>
    </location>
</feature>
<dbReference type="EMBL" id="OY731408">
    <property type="protein sequence ID" value="CAJ1978841.1"/>
    <property type="molecule type" value="Genomic_DNA"/>
</dbReference>
<feature type="compositionally biased region" description="Basic and acidic residues" evidence="1">
    <location>
        <begin position="1"/>
        <end position="140"/>
    </location>
</feature>
<gene>
    <name evidence="2" type="ORF">AYBTSS11_LOCUS31042</name>
</gene>